<accession>A0ACB7WC31</accession>
<keyword evidence="2" id="KW-1185">Reference proteome</keyword>
<name>A0ACB7WC31_DIOAL</name>
<proteinExistence type="predicted"/>
<sequence length="222" mass="25388">MEVIMDFEKLKEDNWSIWKIIMKDHLVYKELDLPLLRMDVKPSSMSDEKWKSLDQKLLLVIRMCISTSILFDQSFEQPSGINKMHAMKRLFLMKMKDGVMVWKHLNEFNSNQVKGKQVDGEASITSQSDDKVTLSIACMVSSSIDTWQANGKKHILTNVRHIPEITKNLISAVQLNKADYVVTFGNRSWKISKGCMTLLKGGTKAVTFTISLTHANNENFTN</sequence>
<dbReference type="EC" id="2.7.7.49" evidence="1"/>
<protein>
    <submittedName>
        <fullName evidence="1">RNA-directed DNA polymerase protein</fullName>
        <ecNumber evidence="1">2.7.7.49</ecNumber>
    </submittedName>
</protein>
<keyword evidence="1" id="KW-0548">Nucleotidyltransferase</keyword>
<dbReference type="EMBL" id="CM037014">
    <property type="protein sequence ID" value="KAH7685631.1"/>
    <property type="molecule type" value="Genomic_DNA"/>
</dbReference>
<evidence type="ECO:0000313" key="1">
    <source>
        <dbReference type="EMBL" id="KAH7685631.1"/>
    </source>
</evidence>
<organism evidence="1 2">
    <name type="scientific">Dioscorea alata</name>
    <name type="common">Purple yam</name>
    <dbReference type="NCBI Taxonomy" id="55571"/>
    <lineage>
        <taxon>Eukaryota</taxon>
        <taxon>Viridiplantae</taxon>
        <taxon>Streptophyta</taxon>
        <taxon>Embryophyta</taxon>
        <taxon>Tracheophyta</taxon>
        <taxon>Spermatophyta</taxon>
        <taxon>Magnoliopsida</taxon>
        <taxon>Liliopsida</taxon>
        <taxon>Dioscoreales</taxon>
        <taxon>Dioscoreaceae</taxon>
        <taxon>Dioscorea</taxon>
    </lineage>
</organism>
<keyword evidence="1" id="KW-0808">Transferase</keyword>
<dbReference type="Proteomes" id="UP000827976">
    <property type="component" value="Chromosome 4"/>
</dbReference>
<reference evidence="2" key="1">
    <citation type="journal article" date="2022" name="Nat. Commun.">
        <title>Chromosome evolution and the genetic basis of agronomically important traits in greater yam.</title>
        <authorList>
            <person name="Bredeson J.V."/>
            <person name="Lyons J.B."/>
            <person name="Oniyinde I.O."/>
            <person name="Okereke N.R."/>
            <person name="Kolade O."/>
            <person name="Nnabue I."/>
            <person name="Nwadili C.O."/>
            <person name="Hribova E."/>
            <person name="Parker M."/>
            <person name="Nwogha J."/>
            <person name="Shu S."/>
            <person name="Carlson J."/>
            <person name="Kariba R."/>
            <person name="Muthemba S."/>
            <person name="Knop K."/>
            <person name="Barton G.J."/>
            <person name="Sherwood A.V."/>
            <person name="Lopez-Montes A."/>
            <person name="Asiedu R."/>
            <person name="Jamnadass R."/>
            <person name="Muchugi A."/>
            <person name="Goodstein D."/>
            <person name="Egesi C.N."/>
            <person name="Featherston J."/>
            <person name="Asfaw A."/>
            <person name="Simpson G.G."/>
            <person name="Dolezel J."/>
            <person name="Hendre P.S."/>
            <person name="Van Deynze A."/>
            <person name="Kumar P.L."/>
            <person name="Obidiegwu J.E."/>
            <person name="Bhattacharjee R."/>
            <person name="Rokhsar D.S."/>
        </authorList>
    </citation>
    <scope>NUCLEOTIDE SEQUENCE [LARGE SCALE GENOMIC DNA]</scope>
    <source>
        <strain evidence="2">cv. TDa95/00328</strain>
    </source>
</reference>
<gene>
    <name evidence="1" type="ORF">IHE45_04G052700</name>
</gene>
<evidence type="ECO:0000313" key="2">
    <source>
        <dbReference type="Proteomes" id="UP000827976"/>
    </source>
</evidence>
<keyword evidence="1" id="KW-0695">RNA-directed DNA polymerase</keyword>
<comment type="caution">
    <text evidence="1">The sequence shown here is derived from an EMBL/GenBank/DDBJ whole genome shotgun (WGS) entry which is preliminary data.</text>
</comment>